<evidence type="ECO:0000256" key="3">
    <source>
        <dbReference type="ARBA" id="ARBA00022723"/>
    </source>
</evidence>
<dbReference type="SFLD" id="SFLDS00029">
    <property type="entry name" value="Radical_SAM"/>
    <property type="match status" value="1"/>
</dbReference>
<keyword evidence="5" id="KW-0411">Iron-sulfur</keyword>
<dbReference type="InterPro" id="IPR006638">
    <property type="entry name" value="Elp3/MiaA/NifB-like_rSAM"/>
</dbReference>
<reference evidence="10 11" key="2">
    <citation type="journal article" date="2015" name="MBio">
        <title>Genome-Resolved Metagenomic Analysis Reveals Roles for Candidate Phyla and Other Microbial Community Members in Biogeochemical Transformations in Oil Reservoirs.</title>
        <authorList>
            <person name="Hu P."/>
            <person name="Tom L."/>
            <person name="Singh A."/>
            <person name="Thomas B.C."/>
            <person name="Baker B.J."/>
            <person name="Piceno Y.M."/>
            <person name="Andersen G.L."/>
            <person name="Banfield J.F."/>
        </authorList>
    </citation>
    <scope>NUCLEOTIDE SEQUENCE [LARGE SCALE GENOMIC DNA]</scope>
</reference>
<evidence type="ECO:0000313" key="11">
    <source>
        <dbReference type="Proteomes" id="UP000055014"/>
    </source>
</evidence>
<dbReference type="SUPFAM" id="SSF102114">
    <property type="entry name" value="Radical SAM enzymes"/>
    <property type="match status" value="1"/>
</dbReference>
<evidence type="ECO:0000259" key="7">
    <source>
        <dbReference type="PROSITE" id="PS51918"/>
    </source>
</evidence>
<comment type="cofactor">
    <cofactor evidence="1">
        <name>[4Fe-4S] cluster</name>
        <dbReference type="ChEBI" id="CHEBI:49883"/>
    </cofactor>
</comment>
<dbReference type="PANTHER" id="PTHR43409">
    <property type="entry name" value="ANAEROBIC MAGNESIUM-PROTOPORPHYRIN IX MONOMETHYL ESTER CYCLASE-RELATED"/>
    <property type="match status" value="1"/>
</dbReference>
<evidence type="ECO:0000256" key="2">
    <source>
        <dbReference type="ARBA" id="ARBA00022691"/>
    </source>
</evidence>
<dbReference type="CDD" id="cd01335">
    <property type="entry name" value="Radical_SAM"/>
    <property type="match status" value="1"/>
</dbReference>
<sequence length="448" mass="50770">MKRILLVNPWIEDVSAYDYWLKPLGLLYIASALKHLGIEPVLIDCLDRYDLELASFGARRGDRHFGTGKFLEEEIAKPHSIASIPRKFKRFGFPEEVLRRKLRGSGSVDGVFVTSMMTYWHYGVSDTIRVIREEKSGIPILLGGVYATLLPDHARQYSGADFVCPGTGMKPLEKALAYLGIDSTLQFDWFEDLDPDYSIYESPRYAVVITSLGCPFRCTYCASSFLWNGFFSRDSVRTAEYIEFLIETKHLSDVVFFDDAILVGNGFKELMREIQNRRIGTRFHLPNGVHARFLDMETAGLMFENNFKTIKIGLETSDPALQNATGGKVSSRDFYQAIQNLSEAGFTSREVSAYIMMNLPGQSEKDILNSLEVCEELGVNPSVNEFTPIPGTAQWKDLVDRGMFNEEIDPLLLDNSILPHWWEGGFSLKTVQRLKEAAWSLRRKLSGE</sequence>
<dbReference type="GO" id="GO:0031419">
    <property type="term" value="F:cobalamin binding"/>
    <property type="evidence" value="ECO:0007669"/>
    <property type="project" value="InterPro"/>
</dbReference>
<dbReference type="PANTHER" id="PTHR43409:SF15">
    <property type="entry name" value="PUTATIVE-RELATED"/>
    <property type="match status" value="1"/>
</dbReference>
<dbReference type="InterPro" id="IPR058240">
    <property type="entry name" value="rSAM_sf"/>
</dbReference>
<evidence type="ECO:0000313" key="10">
    <source>
        <dbReference type="Proteomes" id="UP000054260"/>
    </source>
</evidence>
<evidence type="ECO:0000313" key="9">
    <source>
        <dbReference type="EMBL" id="KUK91192.1"/>
    </source>
</evidence>
<protein>
    <submittedName>
        <fullName evidence="8">Radical SAM domain protein</fullName>
    </submittedName>
</protein>
<name>A0A117LUN1_9BACT</name>
<keyword evidence="3" id="KW-0479">Metal-binding</keyword>
<keyword evidence="4" id="KW-0408">Iron</keyword>
<dbReference type="InterPro" id="IPR023404">
    <property type="entry name" value="rSAM_horseshoe"/>
</dbReference>
<dbReference type="PROSITE" id="PS51332">
    <property type="entry name" value="B12_BINDING"/>
    <property type="match status" value="1"/>
</dbReference>
<dbReference type="InterPro" id="IPR007197">
    <property type="entry name" value="rSAM"/>
</dbReference>
<reference evidence="8" key="1">
    <citation type="journal article" date="2015" name="MBio">
        <title>Genome-resolved metagenomic analysis reveals roles for candidate phyla and other microbial community members in biogeochemical transformations in oil reservoirs.</title>
        <authorList>
            <person name="Hu P."/>
            <person name="Tom L."/>
            <person name="Singh A."/>
            <person name="Thomas B.C."/>
            <person name="Baker B.J."/>
            <person name="Piceno Y.M."/>
            <person name="Andersen G.L."/>
            <person name="Banfield J.F."/>
        </authorList>
    </citation>
    <scope>NUCLEOTIDE SEQUENCE [LARGE SCALE GENOMIC DNA]</scope>
    <source>
        <strain evidence="8">46_47</strain>
        <strain evidence="9">46_70</strain>
    </source>
</reference>
<dbReference type="GO" id="GO:0005829">
    <property type="term" value="C:cytosol"/>
    <property type="evidence" value="ECO:0007669"/>
    <property type="project" value="TreeGrafter"/>
</dbReference>
<feature type="domain" description="Radical SAM core" evidence="7">
    <location>
        <begin position="200"/>
        <end position="418"/>
    </location>
</feature>
<dbReference type="Gene3D" id="3.40.50.280">
    <property type="entry name" value="Cobalamin-binding domain"/>
    <property type="match status" value="1"/>
</dbReference>
<dbReference type="EMBL" id="LGGW01000007">
    <property type="protein sequence ID" value="KUK91192.1"/>
    <property type="molecule type" value="Genomic_DNA"/>
</dbReference>
<dbReference type="Pfam" id="PF04055">
    <property type="entry name" value="Radical_SAM"/>
    <property type="match status" value="1"/>
</dbReference>
<dbReference type="InterPro" id="IPR006158">
    <property type="entry name" value="Cobalamin-bd"/>
</dbReference>
<dbReference type="SFLD" id="SFLDG01082">
    <property type="entry name" value="B12-binding_domain_containing"/>
    <property type="match status" value="1"/>
</dbReference>
<comment type="caution">
    <text evidence="8">The sequence shown here is derived from an EMBL/GenBank/DDBJ whole genome shotgun (WGS) entry which is preliminary data.</text>
</comment>
<dbReference type="EMBL" id="LGGH01000010">
    <property type="protein sequence ID" value="KUK68487.1"/>
    <property type="molecule type" value="Genomic_DNA"/>
</dbReference>
<accession>A0A117LUN1</accession>
<evidence type="ECO:0000256" key="1">
    <source>
        <dbReference type="ARBA" id="ARBA00001966"/>
    </source>
</evidence>
<dbReference type="SUPFAM" id="SSF52242">
    <property type="entry name" value="Cobalamin (vitamin B12)-binding domain"/>
    <property type="match status" value="1"/>
</dbReference>
<dbReference type="GO" id="GO:0046872">
    <property type="term" value="F:metal ion binding"/>
    <property type="evidence" value="ECO:0007669"/>
    <property type="project" value="UniProtKB-KW"/>
</dbReference>
<dbReference type="PROSITE" id="PS51918">
    <property type="entry name" value="RADICAL_SAM"/>
    <property type="match status" value="1"/>
</dbReference>
<evidence type="ECO:0000256" key="4">
    <source>
        <dbReference type="ARBA" id="ARBA00023004"/>
    </source>
</evidence>
<dbReference type="AlphaFoldDB" id="A0A117LUN1"/>
<evidence type="ECO:0000313" key="8">
    <source>
        <dbReference type="EMBL" id="KUK68487.1"/>
    </source>
</evidence>
<dbReference type="InterPro" id="IPR036724">
    <property type="entry name" value="Cobalamin-bd_sf"/>
</dbReference>
<dbReference type="GO" id="GO:0003824">
    <property type="term" value="F:catalytic activity"/>
    <property type="evidence" value="ECO:0007669"/>
    <property type="project" value="InterPro"/>
</dbReference>
<keyword evidence="2" id="KW-0949">S-adenosyl-L-methionine</keyword>
<evidence type="ECO:0000256" key="5">
    <source>
        <dbReference type="ARBA" id="ARBA00023014"/>
    </source>
</evidence>
<dbReference type="Proteomes" id="UP000055014">
    <property type="component" value="Unassembled WGS sequence"/>
</dbReference>
<gene>
    <name evidence="8" type="ORF">XD86_0144</name>
    <name evidence="9" type="ORF">XE02_0154</name>
</gene>
<dbReference type="SMART" id="SM00729">
    <property type="entry name" value="Elp3"/>
    <property type="match status" value="1"/>
</dbReference>
<dbReference type="Proteomes" id="UP000054260">
    <property type="component" value="Unassembled WGS sequence"/>
</dbReference>
<evidence type="ECO:0000259" key="6">
    <source>
        <dbReference type="PROSITE" id="PS51332"/>
    </source>
</evidence>
<dbReference type="PATRIC" id="fig|1236046.5.peg.928"/>
<dbReference type="Gene3D" id="3.80.30.20">
    <property type="entry name" value="tm_1862 like domain"/>
    <property type="match status" value="1"/>
</dbReference>
<dbReference type="GO" id="GO:0051536">
    <property type="term" value="F:iron-sulfur cluster binding"/>
    <property type="evidence" value="ECO:0007669"/>
    <property type="project" value="UniProtKB-KW"/>
</dbReference>
<feature type="domain" description="B12-binding" evidence="6">
    <location>
        <begin position="8"/>
        <end position="186"/>
    </location>
</feature>
<proteinExistence type="predicted"/>
<dbReference type="InterPro" id="IPR051198">
    <property type="entry name" value="BchE-like"/>
</dbReference>
<organism evidence="8 10">
    <name type="scientific">Mesotoga infera</name>
    <dbReference type="NCBI Taxonomy" id="1236046"/>
    <lineage>
        <taxon>Bacteria</taxon>
        <taxon>Thermotogati</taxon>
        <taxon>Thermotogota</taxon>
        <taxon>Thermotogae</taxon>
        <taxon>Kosmotogales</taxon>
        <taxon>Kosmotogaceae</taxon>
        <taxon>Mesotoga</taxon>
    </lineage>
</organism>